<sequence>MLTTAGPSTESAAAALIRPVPRIVEVRKQDEPRHPAHSIGMTQLILFSQRRAEPGAFEHSDVPRRGGRLSSNGSASAAKTSQI</sequence>
<reference evidence="2 3" key="1">
    <citation type="submission" date="2019-09" db="EMBL/GenBank/DDBJ databases">
        <title>Genome sequencing of strain KACC 19306.</title>
        <authorList>
            <person name="Heo J."/>
            <person name="Kim S.-J."/>
            <person name="Kim J.-S."/>
            <person name="Hong S.-B."/>
            <person name="Kwon S.-W."/>
        </authorList>
    </citation>
    <scope>NUCLEOTIDE SEQUENCE [LARGE SCALE GENOMIC DNA]</scope>
    <source>
        <strain evidence="2 3">KACC 19306</strain>
    </source>
</reference>
<protein>
    <submittedName>
        <fullName evidence="2">Uncharacterized protein</fullName>
    </submittedName>
</protein>
<dbReference type="EMBL" id="CP043505">
    <property type="protein sequence ID" value="QEO13792.1"/>
    <property type="molecule type" value="Genomic_DNA"/>
</dbReference>
<keyword evidence="3" id="KW-1185">Reference proteome</keyword>
<dbReference type="AlphaFoldDB" id="A0A5C1YGB6"/>
<dbReference type="Proteomes" id="UP000324678">
    <property type="component" value="Chromosome"/>
</dbReference>
<feature type="compositionally biased region" description="Basic and acidic residues" evidence="1">
    <location>
        <begin position="55"/>
        <end position="64"/>
    </location>
</feature>
<dbReference type="KEGG" id="ail:FLP10_04660"/>
<name>A0A5C1YGB6_9MICO</name>
<evidence type="ECO:0000256" key="1">
    <source>
        <dbReference type="SAM" id="MobiDB-lite"/>
    </source>
</evidence>
<dbReference type="RefSeq" id="WP_149159815.1">
    <property type="nucleotide sequence ID" value="NZ_CP043505.1"/>
</dbReference>
<feature type="compositionally biased region" description="Polar residues" evidence="1">
    <location>
        <begin position="69"/>
        <end position="83"/>
    </location>
</feature>
<evidence type="ECO:0000313" key="3">
    <source>
        <dbReference type="Proteomes" id="UP000324678"/>
    </source>
</evidence>
<organism evidence="2 3">
    <name type="scientific">Agromyces intestinalis</name>
    <dbReference type="NCBI Taxonomy" id="2592652"/>
    <lineage>
        <taxon>Bacteria</taxon>
        <taxon>Bacillati</taxon>
        <taxon>Actinomycetota</taxon>
        <taxon>Actinomycetes</taxon>
        <taxon>Micrococcales</taxon>
        <taxon>Microbacteriaceae</taxon>
        <taxon>Agromyces</taxon>
    </lineage>
</organism>
<evidence type="ECO:0000313" key="2">
    <source>
        <dbReference type="EMBL" id="QEO13792.1"/>
    </source>
</evidence>
<gene>
    <name evidence="2" type="ORF">FLP10_04660</name>
</gene>
<feature type="region of interest" description="Disordered" evidence="1">
    <location>
        <begin position="55"/>
        <end position="83"/>
    </location>
</feature>
<proteinExistence type="predicted"/>
<accession>A0A5C1YGB6</accession>